<reference evidence="1 2" key="1">
    <citation type="submission" date="2018-10" db="EMBL/GenBank/DDBJ databases">
        <title>Natrarchaeobius chitinivorans gen. nov., sp. nov., and Natrarchaeobius haloalkaliphilus sp. nov., alkaliphilic, chitin-utilizing haloarchaea from hypersaline alkaline lakes.</title>
        <authorList>
            <person name="Sorokin D.Y."/>
            <person name="Elcheninov A.G."/>
            <person name="Kostrikina N.A."/>
            <person name="Bale N.J."/>
            <person name="Sinninghe Damste J.S."/>
            <person name="Khijniak T.V."/>
            <person name="Kublanov I.V."/>
            <person name="Toshchakov S.V."/>
        </authorList>
    </citation>
    <scope>NUCLEOTIDE SEQUENCE [LARGE SCALE GENOMIC DNA]</scope>
    <source>
        <strain evidence="1 2">AArcht-Sl</strain>
    </source>
</reference>
<dbReference type="Proteomes" id="UP000273828">
    <property type="component" value="Unassembled WGS sequence"/>
</dbReference>
<evidence type="ECO:0000313" key="1">
    <source>
        <dbReference type="EMBL" id="RQG88879.1"/>
    </source>
</evidence>
<dbReference type="AlphaFoldDB" id="A0A3N6NWF9"/>
<proteinExistence type="predicted"/>
<dbReference type="EMBL" id="REFY01000004">
    <property type="protein sequence ID" value="RQG88879.1"/>
    <property type="molecule type" value="Genomic_DNA"/>
</dbReference>
<name>A0A3N6NWF9_9EURY</name>
<accession>A0A3N6NWF9</accession>
<keyword evidence="2" id="KW-1185">Reference proteome</keyword>
<comment type="caution">
    <text evidence="1">The sequence shown here is derived from an EMBL/GenBank/DDBJ whole genome shotgun (WGS) entry which is preliminary data.</text>
</comment>
<sequence>MAGETDEDEIRVHPSATARDRTSIMIPSDSNSRTIAVARTGVRHLVRAIDAFSSGASCCRAERPLRRTAITKKAVCRRAGVSR</sequence>
<gene>
    <name evidence="1" type="ORF">EA462_10805</name>
</gene>
<protein>
    <submittedName>
        <fullName evidence="1">Uncharacterized protein</fullName>
    </submittedName>
</protein>
<organism evidence="1 2">
    <name type="scientific">Natrarchaeobius halalkaliphilus</name>
    <dbReference type="NCBI Taxonomy" id="1679091"/>
    <lineage>
        <taxon>Archaea</taxon>
        <taxon>Methanobacteriati</taxon>
        <taxon>Methanobacteriota</taxon>
        <taxon>Stenosarchaea group</taxon>
        <taxon>Halobacteria</taxon>
        <taxon>Halobacteriales</taxon>
        <taxon>Natrialbaceae</taxon>
        <taxon>Natrarchaeobius</taxon>
    </lineage>
</organism>
<evidence type="ECO:0000313" key="2">
    <source>
        <dbReference type="Proteomes" id="UP000273828"/>
    </source>
</evidence>